<protein>
    <submittedName>
        <fullName evidence="1">Uncharacterized protein</fullName>
    </submittedName>
</protein>
<keyword evidence="2" id="KW-1185">Reference proteome</keyword>
<proteinExistence type="predicted"/>
<dbReference type="Proteomes" id="UP000821845">
    <property type="component" value="Chromosome 3"/>
</dbReference>
<evidence type="ECO:0000313" key="2">
    <source>
        <dbReference type="Proteomes" id="UP000821845"/>
    </source>
</evidence>
<sequence length="132" mass="14393">MDDGAWRRSRRQRDDDGGTAAGTHWSSFDVGLPAVAAGLVTGALHLWLLRPPSVVRKSAAAAAGAWLGTLLVGCYVNVRRDSRIKKETSLQSERAKSWDDADRLPGYPDDLPRGPRSSRKPVGLKNIRMDDA</sequence>
<comment type="caution">
    <text evidence="1">The sequence shown here is derived from an EMBL/GenBank/DDBJ whole genome shotgun (WGS) entry which is preliminary data.</text>
</comment>
<evidence type="ECO:0000313" key="1">
    <source>
        <dbReference type="EMBL" id="KAH6937373.1"/>
    </source>
</evidence>
<accession>A0ACB7SRL7</accession>
<gene>
    <name evidence="1" type="ORF">HPB50_027517</name>
</gene>
<name>A0ACB7SRL7_HYAAI</name>
<dbReference type="EMBL" id="CM023483">
    <property type="protein sequence ID" value="KAH6937373.1"/>
    <property type="molecule type" value="Genomic_DNA"/>
</dbReference>
<reference evidence="1" key="1">
    <citation type="submission" date="2020-05" db="EMBL/GenBank/DDBJ databases">
        <title>Large-scale comparative analyses of tick genomes elucidate their genetic diversity and vector capacities.</title>
        <authorList>
            <person name="Jia N."/>
            <person name="Wang J."/>
            <person name="Shi W."/>
            <person name="Du L."/>
            <person name="Sun Y."/>
            <person name="Zhan W."/>
            <person name="Jiang J."/>
            <person name="Wang Q."/>
            <person name="Zhang B."/>
            <person name="Ji P."/>
            <person name="Sakyi L.B."/>
            <person name="Cui X."/>
            <person name="Yuan T."/>
            <person name="Jiang B."/>
            <person name="Yang W."/>
            <person name="Lam T.T.-Y."/>
            <person name="Chang Q."/>
            <person name="Ding S."/>
            <person name="Wang X."/>
            <person name="Zhu J."/>
            <person name="Ruan X."/>
            <person name="Zhao L."/>
            <person name="Wei J."/>
            <person name="Que T."/>
            <person name="Du C."/>
            <person name="Cheng J."/>
            <person name="Dai P."/>
            <person name="Han X."/>
            <person name="Huang E."/>
            <person name="Gao Y."/>
            <person name="Liu J."/>
            <person name="Shao H."/>
            <person name="Ye R."/>
            <person name="Li L."/>
            <person name="Wei W."/>
            <person name="Wang X."/>
            <person name="Wang C."/>
            <person name="Yang T."/>
            <person name="Huo Q."/>
            <person name="Li W."/>
            <person name="Guo W."/>
            <person name="Chen H."/>
            <person name="Zhou L."/>
            <person name="Ni X."/>
            <person name="Tian J."/>
            <person name="Zhou Y."/>
            <person name="Sheng Y."/>
            <person name="Liu T."/>
            <person name="Pan Y."/>
            <person name="Xia L."/>
            <person name="Li J."/>
            <person name="Zhao F."/>
            <person name="Cao W."/>
        </authorList>
    </citation>
    <scope>NUCLEOTIDE SEQUENCE</scope>
    <source>
        <strain evidence="1">Hyas-2018</strain>
    </source>
</reference>
<organism evidence="1 2">
    <name type="scientific">Hyalomma asiaticum</name>
    <name type="common">Tick</name>
    <dbReference type="NCBI Taxonomy" id="266040"/>
    <lineage>
        <taxon>Eukaryota</taxon>
        <taxon>Metazoa</taxon>
        <taxon>Ecdysozoa</taxon>
        <taxon>Arthropoda</taxon>
        <taxon>Chelicerata</taxon>
        <taxon>Arachnida</taxon>
        <taxon>Acari</taxon>
        <taxon>Parasitiformes</taxon>
        <taxon>Ixodida</taxon>
        <taxon>Ixodoidea</taxon>
        <taxon>Ixodidae</taxon>
        <taxon>Hyalomminae</taxon>
        <taxon>Hyalomma</taxon>
    </lineage>
</organism>